<dbReference type="Pfam" id="PF00126">
    <property type="entry name" value="HTH_1"/>
    <property type="match status" value="1"/>
</dbReference>
<evidence type="ECO:0000259" key="5">
    <source>
        <dbReference type="PROSITE" id="PS50931"/>
    </source>
</evidence>
<dbReference type="CDD" id="cd08422">
    <property type="entry name" value="PBP2_CrgA_like"/>
    <property type="match status" value="1"/>
</dbReference>
<accession>A0ABX8NCR2</accession>
<evidence type="ECO:0000256" key="1">
    <source>
        <dbReference type="ARBA" id="ARBA00009437"/>
    </source>
</evidence>
<keyword evidence="3" id="KW-0238">DNA-binding</keyword>
<gene>
    <name evidence="6" type="ORF">KSS94_10160</name>
</gene>
<organism evidence="6 7">
    <name type="scientific">Pseudomonas fakonensis</name>
    <dbReference type="NCBI Taxonomy" id="2842355"/>
    <lineage>
        <taxon>Bacteria</taxon>
        <taxon>Pseudomonadati</taxon>
        <taxon>Pseudomonadota</taxon>
        <taxon>Gammaproteobacteria</taxon>
        <taxon>Pseudomonadales</taxon>
        <taxon>Pseudomonadaceae</taxon>
        <taxon>Pseudomonas</taxon>
    </lineage>
</organism>
<name>A0ABX8NCR2_9PSED</name>
<evidence type="ECO:0000256" key="4">
    <source>
        <dbReference type="ARBA" id="ARBA00023163"/>
    </source>
</evidence>
<dbReference type="InterPro" id="IPR005119">
    <property type="entry name" value="LysR_subst-bd"/>
</dbReference>
<dbReference type="PANTHER" id="PTHR30537:SF5">
    <property type="entry name" value="HTH-TYPE TRANSCRIPTIONAL ACTIVATOR TTDR-RELATED"/>
    <property type="match status" value="1"/>
</dbReference>
<protein>
    <submittedName>
        <fullName evidence="6">LysR family transcriptional regulator</fullName>
    </submittedName>
</protein>
<sequence length="297" mass="31888">MLIADVRVFLAVASSGSLSAAARHLDVQPMQVSRRLAALEDELGVRLFHRTTRSVSLTAEGEAFLPYAHSLLDAEESALGVLRPSAGAVSGVLRLTAPSVFGQSIVLAVLPGLLAQHPQLRVDLDVCDRLVDIVGQGLDLALRVAPLADSELVARQVAPNPRVLCAAPAYLARHGHPTTLAELQAHACILLQAVPRWPFVIDGQLQRLRMQGRVATSSVDALRAAAVQGLGVAMLAYWDVHEQLCDGTLVSLELQDAGMEALSVWAVMPTRRYVPARVKVFLDALQMHLENIARAGH</sequence>
<dbReference type="Pfam" id="PF03466">
    <property type="entry name" value="LysR_substrate"/>
    <property type="match status" value="1"/>
</dbReference>
<evidence type="ECO:0000313" key="7">
    <source>
        <dbReference type="Proteomes" id="UP001046350"/>
    </source>
</evidence>
<comment type="similarity">
    <text evidence="1">Belongs to the LysR transcriptional regulatory family.</text>
</comment>
<feature type="domain" description="HTH lysR-type" evidence="5">
    <location>
        <begin position="1"/>
        <end position="58"/>
    </location>
</feature>
<dbReference type="PROSITE" id="PS50931">
    <property type="entry name" value="HTH_LYSR"/>
    <property type="match status" value="1"/>
</dbReference>
<dbReference type="InterPro" id="IPR058163">
    <property type="entry name" value="LysR-type_TF_proteobact-type"/>
</dbReference>
<keyword evidence="4" id="KW-0804">Transcription</keyword>
<dbReference type="EMBL" id="CP077076">
    <property type="protein sequence ID" value="QXH54173.1"/>
    <property type="molecule type" value="Genomic_DNA"/>
</dbReference>
<dbReference type="RefSeq" id="WP_217843564.1">
    <property type="nucleotide sequence ID" value="NZ_CP077076.1"/>
</dbReference>
<reference evidence="6" key="1">
    <citation type="journal article" date="2021" name="Microorganisms">
        <title>The Ever-Expanding Pseudomonas Genus: Description of 43 New Species and Partition of the Pseudomonas putida Group.</title>
        <authorList>
            <person name="Girard L."/>
            <person name="Lood C."/>
            <person name="Hofte M."/>
            <person name="Vandamme P."/>
            <person name="Rokni-Zadeh H."/>
            <person name="van Noort V."/>
            <person name="Lavigne R."/>
            <person name="De Mot R."/>
        </authorList>
    </citation>
    <scope>NUCLEOTIDE SEQUENCE</scope>
    <source>
        <strain evidence="6">COW40</strain>
    </source>
</reference>
<proteinExistence type="inferred from homology"/>
<dbReference type="InterPro" id="IPR000847">
    <property type="entry name" value="LysR_HTH_N"/>
</dbReference>
<dbReference type="PANTHER" id="PTHR30537">
    <property type="entry name" value="HTH-TYPE TRANSCRIPTIONAL REGULATOR"/>
    <property type="match status" value="1"/>
</dbReference>
<keyword evidence="7" id="KW-1185">Reference proteome</keyword>
<dbReference type="Proteomes" id="UP001046350">
    <property type="component" value="Chromosome"/>
</dbReference>
<keyword evidence="2" id="KW-0805">Transcription regulation</keyword>
<evidence type="ECO:0000256" key="3">
    <source>
        <dbReference type="ARBA" id="ARBA00023125"/>
    </source>
</evidence>
<evidence type="ECO:0000313" key="6">
    <source>
        <dbReference type="EMBL" id="QXH54173.1"/>
    </source>
</evidence>
<evidence type="ECO:0000256" key="2">
    <source>
        <dbReference type="ARBA" id="ARBA00023015"/>
    </source>
</evidence>